<keyword evidence="5" id="KW-1185">Reference proteome</keyword>
<evidence type="ECO:0000259" key="3">
    <source>
        <dbReference type="Pfam" id="PF13400"/>
    </source>
</evidence>
<feature type="region of interest" description="Disordered" evidence="1">
    <location>
        <begin position="156"/>
        <end position="179"/>
    </location>
</feature>
<organism evidence="4 5">
    <name type="scientific">Streptomyces spororaveus</name>
    <dbReference type="NCBI Taxonomy" id="284039"/>
    <lineage>
        <taxon>Bacteria</taxon>
        <taxon>Bacillati</taxon>
        <taxon>Actinomycetota</taxon>
        <taxon>Actinomycetes</taxon>
        <taxon>Kitasatosporales</taxon>
        <taxon>Streptomycetaceae</taxon>
        <taxon>Streptomyces</taxon>
    </lineage>
</organism>
<reference evidence="5" key="1">
    <citation type="submission" date="2023-07" db="EMBL/GenBank/DDBJ databases">
        <title>Whole genome shotgun sequence of Streptomyces spororaveus NBRC 15456.</title>
        <authorList>
            <person name="Komaki H."/>
            <person name="Tamura T."/>
        </authorList>
    </citation>
    <scope>NUCLEOTIDE SEQUENCE [LARGE SCALE GENOMIC DNA]</scope>
    <source>
        <strain evidence="5">NBRC 15456</strain>
    </source>
</reference>
<accession>A0ABQ3TCA4</accession>
<dbReference type="RefSeq" id="WP_202199957.1">
    <property type="nucleotide sequence ID" value="NZ_BAAATO010000001.1"/>
</dbReference>
<feature type="transmembrane region" description="Helical" evidence="2">
    <location>
        <begin position="12"/>
        <end position="33"/>
    </location>
</feature>
<gene>
    <name evidence="4" type="ORF">Sspor_36110</name>
</gene>
<sequence length="213" mass="21598">MTSGRQGDRGQAFPIYIVVIAGLLFAALAFFVVGRAAITRSDAQGAADAAALAAGREARDAVLLDIDLAALKPADWERIVDGKRFGGGLPCAAADTFAAKNDSKVTQCGSAPPRFTVSVETNAAVGDSVIPGTGAQHGTATATALVQAKCFLSATSTPSPTPTVPDEGSSPAPTPSPSTVEFTCGGELVKLDPLKPGSLSALTRRLFSVRLVG</sequence>
<dbReference type="Pfam" id="PF13400">
    <property type="entry name" value="Tad"/>
    <property type="match status" value="1"/>
</dbReference>
<keyword evidence="2" id="KW-1133">Transmembrane helix</keyword>
<comment type="caution">
    <text evidence="4">The sequence shown here is derived from an EMBL/GenBank/DDBJ whole genome shotgun (WGS) entry which is preliminary data.</text>
</comment>
<protein>
    <recommendedName>
        <fullName evidence="3">Putative Flp pilus-assembly TadG-like N-terminal domain-containing protein</fullName>
    </recommendedName>
</protein>
<feature type="domain" description="Putative Flp pilus-assembly TadG-like N-terminal" evidence="3">
    <location>
        <begin position="10"/>
        <end position="56"/>
    </location>
</feature>
<evidence type="ECO:0000313" key="5">
    <source>
        <dbReference type="Proteomes" id="UP000608522"/>
    </source>
</evidence>
<name>A0ABQ3TCA4_9ACTN</name>
<dbReference type="Proteomes" id="UP000608522">
    <property type="component" value="Unassembled WGS sequence"/>
</dbReference>
<keyword evidence="2" id="KW-0812">Transmembrane</keyword>
<evidence type="ECO:0000313" key="4">
    <source>
        <dbReference type="EMBL" id="GHI78050.1"/>
    </source>
</evidence>
<proteinExistence type="predicted"/>
<evidence type="ECO:0000256" key="2">
    <source>
        <dbReference type="SAM" id="Phobius"/>
    </source>
</evidence>
<evidence type="ECO:0000256" key="1">
    <source>
        <dbReference type="SAM" id="MobiDB-lite"/>
    </source>
</evidence>
<dbReference type="EMBL" id="BNED01000005">
    <property type="protein sequence ID" value="GHI78050.1"/>
    <property type="molecule type" value="Genomic_DNA"/>
</dbReference>
<keyword evidence="2" id="KW-0472">Membrane</keyword>
<dbReference type="InterPro" id="IPR028087">
    <property type="entry name" value="Tad_N"/>
</dbReference>